<name>A0A1M5SFX7_9BACT</name>
<dbReference type="AlphaFoldDB" id="A0A1M5SFX7"/>
<sequence length="122" mass="13796">MKMSLDNVEHCPVVSTMAVIGGKWKIFIIHLINNDINRFGKLGMLLKHISRQMLTTQLRELERDGILERVVYAEIPPHVEYFLTPKGKALIPVLTALKDWGFEYASTETIAVPQKTKPAIPA</sequence>
<dbReference type="RefSeq" id="WP_084138241.1">
    <property type="nucleotide sequence ID" value="NZ_FQWQ01000002.1"/>
</dbReference>
<keyword evidence="1" id="KW-0805">Transcription regulation</keyword>
<evidence type="ECO:0000313" key="5">
    <source>
        <dbReference type="EMBL" id="SHH37444.1"/>
    </source>
</evidence>
<dbReference type="GO" id="GO:0003677">
    <property type="term" value="F:DNA binding"/>
    <property type="evidence" value="ECO:0007669"/>
    <property type="project" value="UniProtKB-KW"/>
</dbReference>
<evidence type="ECO:0000313" key="6">
    <source>
        <dbReference type="Proteomes" id="UP000184212"/>
    </source>
</evidence>
<dbReference type="Proteomes" id="UP000184212">
    <property type="component" value="Unassembled WGS sequence"/>
</dbReference>
<accession>A0A1M5SFX7</accession>
<feature type="domain" description="HTH hxlR-type" evidence="4">
    <location>
        <begin position="11"/>
        <end position="109"/>
    </location>
</feature>
<dbReference type="PROSITE" id="PS51118">
    <property type="entry name" value="HTH_HXLR"/>
    <property type="match status" value="1"/>
</dbReference>
<dbReference type="PANTHER" id="PTHR33204">
    <property type="entry name" value="TRANSCRIPTIONAL REGULATOR, MARR FAMILY"/>
    <property type="match status" value="1"/>
</dbReference>
<organism evidence="5 6">
    <name type="scientific">Chryseolinea serpens</name>
    <dbReference type="NCBI Taxonomy" id="947013"/>
    <lineage>
        <taxon>Bacteria</taxon>
        <taxon>Pseudomonadati</taxon>
        <taxon>Bacteroidota</taxon>
        <taxon>Cytophagia</taxon>
        <taxon>Cytophagales</taxon>
        <taxon>Fulvivirgaceae</taxon>
        <taxon>Chryseolinea</taxon>
    </lineage>
</organism>
<gene>
    <name evidence="5" type="ORF">SAMN04488109_3913</name>
</gene>
<keyword evidence="2" id="KW-0238">DNA-binding</keyword>
<protein>
    <submittedName>
        <fullName evidence="5">Transcriptional regulator, HxlR family</fullName>
    </submittedName>
</protein>
<reference evidence="5 6" key="1">
    <citation type="submission" date="2016-11" db="EMBL/GenBank/DDBJ databases">
        <authorList>
            <person name="Jaros S."/>
            <person name="Januszkiewicz K."/>
            <person name="Wedrychowicz H."/>
        </authorList>
    </citation>
    <scope>NUCLEOTIDE SEQUENCE [LARGE SCALE GENOMIC DNA]</scope>
    <source>
        <strain evidence="5 6">DSM 24574</strain>
    </source>
</reference>
<evidence type="ECO:0000256" key="1">
    <source>
        <dbReference type="ARBA" id="ARBA00023015"/>
    </source>
</evidence>
<dbReference type="OrthoDB" id="8231503at2"/>
<dbReference type="InterPro" id="IPR002577">
    <property type="entry name" value="HTH_HxlR"/>
</dbReference>
<evidence type="ECO:0000259" key="4">
    <source>
        <dbReference type="PROSITE" id="PS51118"/>
    </source>
</evidence>
<keyword evidence="3" id="KW-0804">Transcription</keyword>
<dbReference type="SUPFAM" id="SSF46785">
    <property type="entry name" value="Winged helix' DNA-binding domain"/>
    <property type="match status" value="1"/>
</dbReference>
<dbReference type="Gene3D" id="1.10.10.10">
    <property type="entry name" value="Winged helix-like DNA-binding domain superfamily/Winged helix DNA-binding domain"/>
    <property type="match status" value="1"/>
</dbReference>
<keyword evidence="6" id="KW-1185">Reference proteome</keyword>
<dbReference type="PANTHER" id="PTHR33204:SF29">
    <property type="entry name" value="TRANSCRIPTIONAL REGULATOR"/>
    <property type="match status" value="1"/>
</dbReference>
<dbReference type="Pfam" id="PF01638">
    <property type="entry name" value="HxlR"/>
    <property type="match status" value="1"/>
</dbReference>
<dbReference type="EMBL" id="FQWQ01000002">
    <property type="protein sequence ID" value="SHH37444.1"/>
    <property type="molecule type" value="Genomic_DNA"/>
</dbReference>
<evidence type="ECO:0000256" key="3">
    <source>
        <dbReference type="ARBA" id="ARBA00023163"/>
    </source>
</evidence>
<dbReference type="STRING" id="947013.SAMN04488109_3913"/>
<proteinExistence type="predicted"/>
<dbReference type="InterPro" id="IPR036388">
    <property type="entry name" value="WH-like_DNA-bd_sf"/>
</dbReference>
<dbReference type="InterPro" id="IPR036390">
    <property type="entry name" value="WH_DNA-bd_sf"/>
</dbReference>
<evidence type="ECO:0000256" key="2">
    <source>
        <dbReference type="ARBA" id="ARBA00023125"/>
    </source>
</evidence>